<accession>A0A2M6ITB0</accession>
<comment type="catalytic activity">
    <reaction evidence="4">
        <text>2 cob(II)alamin + reduced [electron-transfer flavoprotein] + 2 ATP = 2 adenosylcob(III)alamin + 2 triphosphate + oxidized [electron-transfer flavoprotein] + 3 H(+)</text>
        <dbReference type="Rhea" id="RHEA:28671"/>
        <dbReference type="Rhea" id="RHEA-COMP:10685"/>
        <dbReference type="Rhea" id="RHEA-COMP:10686"/>
        <dbReference type="ChEBI" id="CHEBI:15378"/>
        <dbReference type="ChEBI" id="CHEBI:16304"/>
        <dbReference type="ChEBI" id="CHEBI:18036"/>
        <dbReference type="ChEBI" id="CHEBI:18408"/>
        <dbReference type="ChEBI" id="CHEBI:30616"/>
        <dbReference type="ChEBI" id="CHEBI:57692"/>
        <dbReference type="ChEBI" id="CHEBI:58307"/>
        <dbReference type="EC" id="2.5.1.17"/>
    </reaction>
</comment>
<evidence type="ECO:0000313" key="6">
    <source>
        <dbReference type="EMBL" id="PIQ73171.1"/>
    </source>
</evidence>
<dbReference type="EC" id="2.5.1.17" evidence="4"/>
<evidence type="ECO:0000259" key="5">
    <source>
        <dbReference type="Pfam" id="PF01923"/>
    </source>
</evidence>
<evidence type="ECO:0000313" key="7">
    <source>
        <dbReference type="Proteomes" id="UP000231056"/>
    </source>
</evidence>
<dbReference type="PANTHER" id="PTHR12213:SF0">
    <property type="entry name" value="CORRINOID ADENOSYLTRANSFERASE MMAB"/>
    <property type="match status" value="1"/>
</dbReference>
<sequence length="180" mass="20217">MRSLYNNYHMSITTKTGDDGTTALFGGKRLLKSDMLIEAYGMIDEVTSFIGLAYESVDEEDKGTLSSCQQSLYLIMADLSGAKLPNGKLNKEVIIIENLITTIEIKLPKLTKFIIPHGSEASARLHVARAVCRTSERAIVRHFAKNNSIQNNAQIIIYLNRLSDYLFLLARKYTLDIELK</sequence>
<dbReference type="UniPathway" id="UPA00148">
    <property type="reaction ID" value="UER00233"/>
</dbReference>
<keyword evidence="2 4" id="KW-0547">Nucleotide-binding</keyword>
<dbReference type="NCBIfam" id="TIGR00636">
    <property type="entry name" value="PduO_Nterm"/>
    <property type="match status" value="1"/>
</dbReference>
<name>A0A2M6ITB0_9BACT</name>
<dbReference type="Proteomes" id="UP000231056">
    <property type="component" value="Unassembled WGS sequence"/>
</dbReference>
<dbReference type="AlphaFoldDB" id="A0A2M6ITB0"/>
<comment type="pathway">
    <text evidence="4">Cofactor biosynthesis; adenosylcobalamin biosynthesis; adenosylcobalamin from cob(II)yrinate a,c-diamide: step 2/7.</text>
</comment>
<keyword evidence="3 4" id="KW-0067">ATP-binding</keyword>
<dbReference type="InterPro" id="IPR036451">
    <property type="entry name" value="CblAdoTrfase-like_sf"/>
</dbReference>
<comment type="catalytic activity">
    <reaction evidence="4">
        <text>2 cob(II)yrinate a,c diamide + reduced [electron-transfer flavoprotein] + 2 ATP = 2 adenosylcob(III)yrinate a,c-diamide + 2 triphosphate + oxidized [electron-transfer flavoprotein] + 3 H(+)</text>
        <dbReference type="Rhea" id="RHEA:11528"/>
        <dbReference type="Rhea" id="RHEA-COMP:10685"/>
        <dbReference type="Rhea" id="RHEA-COMP:10686"/>
        <dbReference type="ChEBI" id="CHEBI:15378"/>
        <dbReference type="ChEBI" id="CHEBI:18036"/>
        <dbReference type="ChEBI" id="CHEBI:30616"/>
        <dbReference type="ChEBI" id="CHEBI:57692"/>
        <dbReference type="ChEBI" id="CHEBI:58307"/>
        <dbReference type="ChEBI" id="CHEBI:58503"/>
        <dbReference type="ChEBI" id="CHEBI:58537"/>
        <dbReference type="EC" id="2.5.1.17"/>
    </reaction>
</comment>
<dbReference type="SUPFAM" id="SSF89028">
    <property type="entry name" value="Cobalamin adenosyltransferase-like"/>
    <property type="match status" value="1"/>
</dbReference>
<feature type="domain" description="Cobalamin adenosyltransferase-like" evidence="5">
    <location>
        <begin position="12"/>
        <end position="172"/>
    </location>
</feature>
<dbReference type="GO" id="GO:0008817">
    <property type="term" value="F:corrinoid adenosyltransferase activity"/>
    <property type="evidence" value="ECO:0007669"/>
    <property type="project" value="UniProtKB-UniRule"/>
</dbReference>
<proteinExistence type="inferred from homology"/>
<evidence type="ECO:0000256" key="1">
    <source>
        <dbReference type="ARBA" id="ARBA00022679"/>
    </source>
</evidence>
<dbReference type="GO" id="GO:0005524">
    <property type="term" value="F:ATP binding"/>
    <property type="evidence" value="ECO:0007669"/>
    <property type="project" value="UniProtKB-UniRule"/>
</dbReference>
<keyword evidence="1 4" id="KW-0808">Transferase</keyword>
<evidence type="ECO:0000256" key="2">
    <source>
        <dbReference type="ARBA" id="ARBA00022741"/>
    </source>
</evidence>
<comment type="caution">
    <text evidence="6">The sequence shown here is derived from an EMBL/GenBank/DDBJ whole genome shotgun (WGS) entry which is preliminary data.</text>
</comment>
<evidence type="ECO:0000256" key="3">
    <source>
        <dbReference type="ARBA" id="ARBA00022840"/>
    </source>
</evidence>
<dbReference type="InterPro" id="IPR016030">
    <property type="entry name" value="CblAdoTrfase-like"/>
</dbReference>
<dbReference type="GO" id="GO:0009236">
    <property type="term" value="P:cobalamin biosynthetic process"/>
    <property type="evidence" value="ECO:0007669"/>
    <property type="project" value="UniProtKB-UniRule"/>
</dbReference>
<dbReference type="PANTHER" id="PTHR12213">
    <property type="entry name" value="CORRINOID ADENOSYLTRANSFERASE"/>
    <property type="match status" value="1"/>
</dbReference>
<comment type="similarity">
    <text evidence="4">Belongs to the Cob(I)alamin adenosyltransferase family.</text>
</comment>
<dbReference type="Pfam" id="PF01923">
    <property type="entry name" value="Cob_adeno_trans"/>
    <property type="match status" value="1"/>
</dbReference>
<dbReference type="Gene3D" id="1.20.1200.10">
    <property type="entry name" value="Cobalamin adenosyltransferase-like"/>
    <property type="match status" value="1"/>
</dbReference>
<gene>
    <name evidence="6" type="ORF">COV58_03930</name>
</gene>
<protein>
    <recommendedName>
        <fullName evidence="4">Corrinoid adenosyltransferase</fullName>
        <ecNumber evidence="4">2.5.1.17</ecNumber>
    </recommendedName>
    <alternativeName>
        <fullName evidence="4">Cob(II)alamin adenosyltransferase</fullName>
    </alternativeName>
    <alternativeName>
        <fullName evidence="4">Cob(II)yrinic acid a,c-diamide adenosyltransferase</fullName>
    </alternativeName>
    <alternativeName>
        <fullName evidence="4">Cobinamide/cobalamin adenosyltransferase</fullName>
    </alternativeName>
</protein>
<dbReference type="EMBL" id="PCVM01000093">
    <property type="protein sequence ID" value="PIQ73171.1"/>
    <property type="molecule type" value="Genomic_DNA"/>
</dbReference>
<organism evidence="6 7">
    <name type="scientific">Candidatus Roizmanbacteria bacterium CG11_big_fil_rev_8_21_14_0_20_36_8</name>
    <dbReference type="NCBI Taxonomy" id="1974856"/>
    <lineage>
        <taxon>Bacteria</taxon>
        <taxon>Candidatus Roizmaniibacteriota</taxon>
    </lineage>
</organism>
<dbReference type="InterPro" id="IPR029499">
    <property type="entry name" value="PduO-typ"/>
</dbReference>
<keyword evidence="4" id="KW-0169">Cobalamin biosynthesis</keyword>
<reference evidence="6 7" key="1">
    <citation type="submission" date="2017-09" db="EMBL/GenBank/DDBJ databases">
        <title>Depth-based differentiation of microbial function through sediment-hosted aquifers and enrichment of novel symbionts in the deep terrestrial subsurface.</title>
        <authorList>
            <person name="Probst A.J."/>
            <person name="Ladd B."/>
            <person name="Jarett J.K."/>
            <person name="Geller-Mcgrath D.E."/>
            <person name="Sieber C.M."/>
            <person name="Emerson J.B."/>
            <person name="Anantharaman K."/>
            <person name="Thomas B.C."/>
            <person name="Malmstrom R."/>
            <person name="Stieglmeier M."/>
            <person name="Klingl A."/>
            <person name="Woyke T."/>
            <person name="Ryan C.M."/>
            <person name="Banfield J.F."/>
        </authorList>
    </citation>
    <scope>NUCLEOTIDE SEQUENCE [LARGE SCALE GENOMIC DNA]</scope>
    <source>
        <strain evidence="6">CG11_big_fil_rev_8_21_14_0_20_36_8</strain>
    </source>
</reference>
<evidence type="ECO:0000256" key="4">
    <source>
        <dbReference type="RuleBase" id="RU366026"/>
    </source>
</evidence>